<feature type="active site" description="Charge relay system" evidence="5">
    <location>
        <position position="419"/>
    </location>
</feature>
<dbReference type="PROSITE" id="PS00138">
    <property type="entry name" value="SUBTILASE_SER"/>
    <property type="match status" value="1"/>
</dbReference>
<keyword evidence="3 5" id="KW-0378">Hydrolase</keyword>
<dbReference type="EMBL" id="PIPL01000002">
    <property type="protein sequence ID" value="RUO24365.1"/>
    <property type="molecule type" value="Genomic_DNA"/>
</dbReference>
<dbReference type="PROSITE" id="PS51892">
    <property type="entry name" value="SUBTILASE"/>
    <property type="match status" value="1"/>
</dbReference>
<evidence type="ECO:0000256" key="2">
    <source>
        <dbReference type="ARBA" id="ARBA00022670"/>
    </source>
</evidence>
<feature type="chain" id="PRO_5019093199" description="Peptidase S8/S53 domain-containing protein" evidence="7">
    <location>
        <begin position="25"/>
        <end position="467"/>
    </location>
</feature>
<dbReference type="OrthoDB" id="5405281at2"/>
<evidence type="ECO:0000256" key="7">
    <source>
        <dbReference type="SAM" id="SignalP"/>
    </source>
</evidence>
<dbReference type="InterPro" id="IPR000209">
    <property type="entry name" value="Peptidase_S8/S53_dom"/>
</dbReference>
<dbReference type="InterPro" id="IPR036852">
    <property type="entry name" value="Peptidase_S8/S53_dom_sf"/>
</dbReference>
<evidence type="ECO:0000313" key="9">
    <source>
        <dbReference type="EMBL" id="RUO24365.1"/>
    </source>
</evidence>
<evidence type="ECO:0000259" key="8">
    <source>
        <dbReference type="Pfam" id="PF00082"/>
    </source>
</evidence>
<sequence length="467" mass="51113">MIMQRGLTRLYLLSACLITPVSLAQQGPPERPPVPPLPVEKAMERRAEQAMRQLERLERQLPQAAERAEERVQANITEAMLRRANQLPEQVPSHVGTSLPATLDITSAQGASRFREIQLEPHIRIVQREWVLLASAADMENLRQSDSELLSYIHQSRELQSLQQHLVTFRVPDSLDNQQSIERLLPSHLHQALDRQHVYQLQEGASASPLFQYPMPAVCEENLRIGIIDTHLQTGHPGLSKAREQGRLTEFSALEGYDHLPTEHGTAVSGIFVGEYSDLNPLLPAAHVFQAGAFYQQQSAHRGSKVEYLLTSIDWLLSQDVAVINMSLAGPANNLLRQAVQVAADNNVAIVAAVGNPGPHAPAQYPAAYSSVIAVTAVDQSGQVYPWAIQGSHVDFAAPGVSMPTLMANGGLSLRSGTSMAAPVVSAFAGCFRQSGVNETKTYLQQLTRDLGEPGRDPIYGYGLLHP</sequence>
<keyword evidence="7" id="KW-0732">Signal</keyword>
<dbReference type="CDD" id="cd05561">
    <property type="entry name" value="Peptidases_S8_4"/>
    <property type="match status" value="1"/>
</dbReference>
<evidence type="ECO:0000256" key="3">
    <source>
        <dbReference type="ARBA" id="ARBA00022801"/>
    </source>
</evidence>
<evidence type="ECO:0000256" key="5">
    <source>
        <dbReference type="PROSITE-ProRule" id="PRU01240"/>
    </source>
</evidence>
<dbReference type="Gene3D" id="3.40.50.200">
    <property type="entry name" value="Peptidase S8/S53 domain"/>
    <property type="match status" value="1"/>
</dbReference>
<gene>
    <name evidence="9" type="ORF">CWE09_10855</name>
</gene>
<organism evidence="9 10">
    <name type="scientific">Aliidiomarina minuta</name>
    <dbReference type="NCBI Taxonomy" id="880057"/>
    <lineage>
        <taxon>Bacteria</taxon>
        <taxon>Pseudomonadati</taxon>
        <taxon>Pseudomonadota</taxon>
        <taxon>Gammaproteobacteria</taxon>
        <taxon>Alteromonadales</taxon>
        <taxon>Idiomarinaceae</taxon>
        <taxon>Aliidiomarina</taxon>
    </lineage>
</organism>
<dbReference type="Pfam" id="PF00082">
    <property type="entry name" value="Peptidase_S8"/>
    <property type="match status" value="1"/>
</dbReference>
<comment type="caution">
    <text evidence="9">The sequence shown here is derived from an EMBL/GenBank/DDBJ whole genome shotgun (WGS) entry which is preliminary data.</text>
</comment>
<dbReference type="PANTHER" id="PTHR43806:SF11">
    <property type="entry name" value="CEREVISIN-RELATED"/>
    <property type="match status" value="1"/>
</dbReference>
<protein>
    <recommendedName>
        <fullName evidence="8">Peptidase S8/S53 domain-containing protein</fullName>
    </recommendedName>
</protein>
<dbReference type="InterPro" id="IPR015500">
    <property type="entry name" value="Peptidase_S8_subtilisin-rel"/>
</dbReference>
<feature type="signal peptide" evidence="7">
    <location>
        <begin position="1"/>
        <end position="24"/>
    </location>
</feature>
<dbReference type="InterPro" id="IPR023828">
    <property type="entry name" value="Peptidase_S8_Ser-AS"/>
</dbReference>
<dbReference type="RefSeq" id="WP_126804068.1">
    <property type="nucleotide sequence ID" value="NZ_PIPL01000002.1"/>
</dbReference>
<comment type="similarity">
    <text evidence="1 5">Belongs to the peptidase S8 family.</text>
</comment>
<dbReference type="GO" id="GO:0004252">
    <property type="term" value="F:serine-type endopeptidase activity"/>
    <property type="evidence" value="ECO:0007669"/>
    <property type="project" value="UniProtKB-UniRule"/>
</dbReference>
<feature type="active site" description="Charge relay system" evidence="5">
    <location>
        <position position="229"/>
    </location>
</feature>
<evidence type="ECO:0000256" key="4">
    <source>
        <dbReference type="ARBA" id="ARBA00022825"/>
    </source>
</evidence>
<dbReference type="InterPro" id="IPR050131">
    <property type="entry name" value="Peptidase_S8_subtilisin-like"/>
</dbReference>
<keyword evidence="10" id="KW-1185">Reference proteome</keyword>
<dbReference type="GO" id="GO:0006508">
    <property type="term" value="P:proteolysis"/>
    <property type="evidence" value="ECO:0007669"/>
    <property type="project" value="UniProtKB-KW"/>
</dbReference>
<dbReference type="SUPFAM" id="SSF52743">
    <property type="entry name" value="Subtilisin-like"/>
    <property type="match status" value="1"/>
</dbReference>
<feature type="active site" description="Charge relay system" evidence="5">
    <location>
        <position position="264"/>
    </location>
</feature>
<evidence type="ECO:0000256" key="1">
    <source>
        <dbReference type="ARBA" id="ARBA00011073"/>
    </source>
</evidence>
<name>A0A432W4E7_9GAMM</name>
<evidence type="ECO:0000313" key="10">
    <source>
        <dbReference type="Proteomes" id="UP000288293"/>
    </source>
</evidence>
<accession>A0A432W4E7</accession>
<dbReference type="PANTHER" id="PTHR43806">
    <property type="entry name" value="PEPTIDASE S8"/>
    <property type="match status" value="1"/>
</dbReference>
<dbReference type="PRINTS" id="PR00723">
    <property type="entry name" value="SUBTILISIN"/>
</dbReference>
<keyword evidence="2 5" id="KW-0645">Protease</keyword>
<dbReference type="AlphaFoldDB" id="A0A432W4E7"/>
<evidence type="ECO:0000256" key="6">
    <source>
        <dbReference type="SAM" id="Coils"/>
    </source>
</evidence>
<keyword evidence="4 5" id="KW-0720">Serine protease</keyword>
<keyword evidence="6" id="KW-0175">Coiled coil</keyword>
<dbReference type="Proteomes" id="UP000288293">
    <property type="component" value="Unassembled WGS sequence"/>
</dbReference>
<reference evidence="9 10" key="1">
    <citation type="journal article" date="2011" name="Front. Microbiol.">
        <title>Genomic signatures of strain selection and enhancement in Bacillus atrophaeus var. globigii, a historical biowarfare simulant.</title>
        <authorList>
            <person name="Gibbons H.S."/>
            <person name="Broomall S.M."/>
            <person name="McNew L.A."/>
            <person name="Daligault H."/>
            <person name="Chapman C."/>
            <person name="Bruce D."/>
            <person name="Karavis M."/>
            <person name="Krepps M."/>
            <person name="McGregor P.A."/>
            <person name="Hong C."/>
            <person name="Park K.H."/>
            <person name="Akmal A."/>
            <person name="Feldman A."/>
            <person name="Lin J.S."/>
            <person name="Chang W.E."/>
            <person name="Higgs B.W."/>
            <person name="Demirev P."/>
            <person name="Lindquist J."/>
            <person name="Liem A."/>
            <person name="Fochler E."/>
            <person name="Read T.D."/>
            <person name="Tapia R."/>
            <person name="Johnson S."/>
            <person name="Bishop-Lilly K.A."/>
            <person name="Detter C."/>
            <person name="Han C."/>
            <person name="Sozhamannan S."/>
            <person name="Rosenzweig C.N."/>
            <person name="Skowronski E.W."/>
        </authorList>
    </citation>
    <scope>NUCLEOTIDE SEQUENCE [LARGE SCALE GENOMIC DNA]</scope>
    <source>
        <strain evidence="9 10">MLST1</strain>
    </source>
</reference>
<proteinExistence type="inferred from homology"/>
<feature type="coiled-coil region" evidence="6">
    <location>
        <begin position="40"/>
        <end position="74"/>
    </location>
</feature>
<feature type="domain" description="Peptidase S8/S53" evidence="8">
    <location>
        <begin position="222"/>
        <end position="463"/>
    </location>
</feature>